<name>A0A4V1M6D3_9BACT</name>
<keyword evidence="2" id="KW-0328">Glycosyltransferase</keyword>
<dbReference type="OrthoDB" id="9801954at2"/>
<dbReference type="SUPFAM" id="SSF53448">
    <property type="entry name" value="Nucleotide-diphospho-sugar transferases"/>
    <property type="match status" value="1"/>
</dbReference>
<protein>
    <submittedName>
        <fullName evidence="6">Glycosyltransferase</fullName>
    </submittedName>
</protein>
<evidence type="ECO:0000259" key="5">
    <source>
        <dbReference type="Pfam" id="PF00535"/>
    </source>
</evidence>
<feature type="domain" description="Glycosyltransferase 2-like" evidence="5">
    <location>
        <begin position="70"/>
        <end position="194"/>
    </location>
</feature>
<dbReference type="Proteomes" id="UP000290218">
    <property type="component" value="Unassembled WGS sequence"/>
</dbReference>
<keyword evidence="3 6" id="KW-0808">Transferase</keyword>
<evidence type="ECO:0000313" key="7">
    <source>
        <dbReference type="Proteomes" id="UP000290218"/>
    </source>
</evidence>
<evidence type="ECO:0000256" key="4">
    <source>
        <dbReference type="SAM" id="MobiDB-lite"/>
    </source>
</evidence>
<dbReference type="EMBL" id="SDHX01000001">
    <property type="protein sequence ID" value="RXK54999.1"/>
    <property type="molecule type" value="Genomic_DNA"/>
</dbReference>
<proteinExistence type="inferred from homology"/>
<dbReference type="InterPro" id="IPR001173">
    <property type="entry name" value="Glyco_trans_2-like"/>
</dbReference>
<evidence type="ECO:0000256" key="2">
    <source>
        <dbReference type="ARBA" id="ARBA00022676"/>
    </source>
</evidence>
<evidence type="ECO:0000313" key="6">
    <source>
        <dbReference type="EMBL" id="RXK54999.1"/>
    </source>
</evidence>
<evidence type="ECO:0000256" key="1">
    <source>
        <dbReference type="ARBA" id="ARBA00006739"/>
    </source>
</evidence>
<organism evidence="6 7">
    <name type="scientific">Oleiharenicola lentus</name>
    <dbReference type="NCBI Taxonomy" id="2508720"/>
    <lineage>
        <taxon>Bacteria</taxon>
        <taxon>Pseudomonadati</taxon>
        <taxon>Verrucomicrobiota</taxon>
        <taxon>Opitutia</taxon>
        <taxon>Opitutales</taxon>
        <taxon>Opitutaceae</taxon>
        <taxon>Oleiharenicola</taxon>
    </lineage>
</organism>
<feature type="region of interest" description="Disordered" evidence="4">
    <location>
        <begin position="36"/>
        <end position="58"/>
    </location>
</feature>
<comment type="similarity">
    <text evidence="1">Belongs to the glycosyltransferase 2 family.</text>
</comment>
<gene>
    <name evidence="6" type="ORF">ESB00_03620</name>
</gene>
<keyword evidence="7" id="KW-1185">Reference proteome</keyword>
<dbReference type="InterPro" id="IPR050834">
    <property type="entry name" value="Glycosyltransf_2"/>
</dbReference>
<dbReference type="PANTHER" id="PTHR43685:SF5">
    <property type="entry name" value="GLYCOSYLTRANSFERASE EPSE-RELATED"/>
    <property type="match status" value="1"/>
</dbReference>
<feature type="compositionally biased region" description="Basic residues" evidence="4">
    <location>
        <begin position="39"/>
        <end position="50"/>
    </location>
</feature>
<reference evidence="6 7" key="1">
    <citation type="submission" date="2019-01" db="EMBL/GenBank/DDBJ databases">
        <title>Lacunisphaera sp. strain TWA-58.</title>
        <authorList>
            <person name="Chen W.-M."/>
        </authorList>
    </citation>
    <scope>NUCLEOTIDE SEQUENCE [LARGE SCALE GENOMIC DNA]</scope>
    <source>
        <strain evidence="6 7">TWA-58</strain>
    </source>
</reference>
<sequence>MKCFSCAREMPTQTASTPAASTTRALRSWGCIGASTAARRSRRNPGHKPTKPSCVTPSAAMNSGMPAVSVIMAYHRITPHLRPAVRSILAQTLGDLELIAVDNGTGQGLGALGEEGRDPRVRLLSFPENRGIAAAHNAAVAMACGEFIAMMDYDDLSLPARLERQVAALRADSALGLVFTAAATIDAADRVVGREFAIASPREHAAFSAYAMPANSPTLTARREVFARFPHRAEYRIAPDYDFYTRAAEAWPSRTLPEVLFHYRRHAGQTTAGTPALQVLENALTRLLAARRRAGRPEAFAELMVRTAAMRDRPPVPADTFAWLAERALEEKLAVLAAHSARRLINARRNLRGLDEGLSLMLEAQVNGGFSAEALRIFLTGPLRTHDLRPL</sequence>
<accession>A0A4V1M6D3</accession>
<comment type="caution">
    <text evidence="6">The sequence shown here is derived from an EMBL/GenBank/DDBJ whole genome shotgun (WGS) entry which is preliminary data.</text>
</comment>
<dbReference type="GO" id="GO:0016757">
    <property type="term" value="F:glycosyltransferase activity"/>
    <property type="evidence" value="ECO:0007669"/>
    <property type="project" value="UniProtKB-KW"/>
</dbReference>
<dbReference type="PANTHER" id="PTHR43685">
    <property type="entry name" value="GLYCOSYLTRANSFERASE"/>
    <property type="match status" value="1"/>
</dbReference>
<dbReference type="InterPro" id="IPR029044">
    <property type="entry name" value="Nucleotide-diphossugar_trans"/>
</dbReference>
<evidence type="ECO:0000256" key="3">
    <source>
        <dbReference type="ARBA" id="ARBA00022679"/>
    </source>
</evidence>
<dbReference type="AlphaFoldDB" id="A0A4V1M6D3"/>
<dbReference type="Gene3D" id="3.90.550.10">
    <property type="entry name" value="Spore Coat Polysaccharide Biosynthesis Protein SpsA, Chain A"/>
    <property type="match status" value="1"/>
</dbReference>
<dbReference type="Pfam" id="PF00535">
    <property type="entry name" value="Glycos_transf_2"/>
    <property type="match status" value="1"/>
</dbReference>